<protein>
    <submittedName>
        <fullName evidence="1">DUF169 domain-containing protein</fullName>
    </submittedName>
</protein>
<dbReference type="EMBL" id="JACRTJ010000014">
    <property type="protein sequence ID" value="MBC8598817.1"/>
    <property type="molecule type" value="Genomic_DNA"/>
</dbReference>
<dbReference type="RefSeq" id="WP_022272144.1">
    <property type="nucleotide sequence ID" value="NZ_JACRTJ010000014.1"/>
</dbReference>
<evidence type="ECO:0000313" key="1">
    <source>
        <dbReference type="EMBL" id="MBC8598817.1"/>
    </source>
</evidence>
<accession>A0ABR7NRS0</accession>
<keyword evidence="2" id="KW-1185">Reference proteome</keyword>
<dbReference type="InterPro" id="IPR003748">
    <property type="entry name" value="DUF169"/>
</dbReference>
<sequence>MYGYDQKAVRRLLEYANCALKLEHKIVAMKFLFTEEEFEAADVPKLSGKMSYCTMVIHAGEGESMKADIDNFGCFGGARALGIVDDDRYYLDGRFFEPRGLYQDLATAREVTSHIHRCSHRVKGVMVRPLEDFTEAPDVVIIVSYPRNIMRLIQGYTYHFGTAQGIKMVGNQAICAEATAHPYMENGMNISCLCNGPRTAGMKEHEMAMGIVFNRFERLIHGLCMTITAIEHNPRKEEIIKAFQEHNITDIPVRMSRNYGHPFFNRDYPHFKEWDEKNPRIDEALFPDIFAD</sequence>
<evidence type="ECO:0000313" key="2">
    <source>
        <dbReference type="Proteomes" id="UP000647491"/>
    </source>
</evidence>
<name>A0ABR7NRS0_9FIRM</name>
<dbReference type="PANTHER" id="PTHR37954">
    <property type="entry name" value="BLL4979 PROTEIN"/>
    <property type="match status" value="1"/>
</dbReference>
<organism evidence="1 2">
    <name type="scientific">Enterocloster hominis</name>
    <name type="common">ex Liu et al. 2021</name>
    <dbReference type="NCBI Taxonomy" id="2763663"/>
    <lineage>
        <taxon>Bacteria</taxon>
        <taxon>Bacillati</taxon>
        <taxon>Bacillota</taxon>
        <taxon>Clostridia</taxon>
        <taxon>Lachnospirales</taxon>
        <taxon>Lachnospiraceae</taxon>
        <taxon>Enterocloster</taxon>
    </lineage>
</organism>
<comment type="caution">
    <text evidence="1">The sequence shown here is derived from an EMBL/GenBank/DDBJ whole genome shotgun (WGS) entry which is preliminary data.</text>
</comment>
<dbReference type="PANTHER" id="PTHR37954:SF3">
    <property type="entry name" value="DUF169 DOMAIN-CONTAINING PROTEIN"/>
    <property type="match status" value="1"/>
</dbReference>
<reference evidence="1 2" key="1">
    <citation type="submission" date="2020-08" db="EMBL/GenBank/DDBJ databases">
        <title>Genome public.</title>
        <authorList>
            <person name="Liu C."/>
            <person name="Sun Q."/>
        </authorList>
    </citation>
    <scope>NUCLEOTIDE SEQUENCE [LARGE SCALE GENOMIC DNA]</scope>
    <source>
        <strain evidence="1 2">BX10</strain>
    </source>
</reference>
<gene>
    <name evidence="1" type="ORF">H8708_06170</name>
</gene>
<dbReference type="Proteomes" id="UP000647491">
    <property type="component" value="Unassembled WGS sequence"/>
</dbReference>
<proteinExistence type="predicted"/>
<dbReference type="Pfam" id="PF02596">
    <property type="entry name" value="DUF169"/>
    <property type="match status" value="1"/>
</dbReference>